<gene>
    <name evidence="1" type="ORF">Pmar_PMAR007184</name>
</gene>
<dbReference type="GeneID" id="9048798"/>
<dbReference type="Proteomes" id="UP000007800">
    <property type="component" value="Unassembled WGS sequence"/>
</dbReference>
<evidence type="ECO:0000313" key="1">
    <source>
        <dbReference type="EMBL" id="EER18658.1"/>
    </source>
</evidence>
<dbReference type="RefSeq" id="XP_002786862.1">
    <property type="nucleotide sequence ID" value="XM_002786816.1"/>
</dbReference>
<sequence>TRLDNCGSEADRVIEQVTALFRIAWNLGIQLGNCEDQEPEAWDAVVPHVPGS</sequence>
<protein>
    <submittedName>
        <fullName evidence="1">Uncharacterized protein</fullName>
    </submittedName>
</protein>
<name>C5KA34_PERM5</name>
<evidence type="ECO:0000313" key="2">
    <source>
        <dbReference type="Proteomes" id="UP000007800"/>
    </source>
</evidence>
<organism evidence="2">
    <name type="scientific">Perkinsus marinus (strain ATCC 50983 / TXsc)</name>
    <dbReference type="NCBI Taxonomy" id="423536"/>
    <lineage>
        <taxon>Eukaryota</taxon>
        <taxon>Sar</taxon>
        <taxon>Alveolata</taxon>
        <taxon>Perkinsozoa</taxon>
        <taxon>Perkinsea</taxon>
        <taxon>Perkinsida</taxon>
        <taxon>Perkinsidae</taxon>
        <taxon>Perkinsus</taxon>
    </lineage>
</organism>
<proteinExistence type="predicted"/>
<feature type="non-terminal residue" evidence="1">
    <location>
        <position position="1"/>
    </location>
</feature>
<keyword evidence="2" id="KW-1185">Reference proteome</keyword>
<dbReference type="InParanoid" id="C5KA34"/>
<dbReference type="EMBL" id="GG671614">
    <property type="protein sequence ID" value="EER18658.1"/>
    <property type="molecule type" value="Genomic_DNA"/>
</dbReference>
<accession>C5KA34</accession>
<dbReference type="AlphaFoldDB" id="C5KA34"/>
<reference evidence="1 2" key="1">
    <citation type="submission" date="2008-07" db="EMBL/GenBank/DDBJ databases">
        <authorList>
            <person name="El-Sayed N."/>
            <person name="Caler E."/>
            <person name="Inman J."/>
            <person name="Amedeo P."/>
            <person name="Hass B."/>
            <person name="Wortman J."/>
        </authorList>
    </citation>
    <scope>NUCLEOTIDE SEQUENCE [LARGE SCALE GENOMIC DNA]</scope>
    <source>
        <strain evidence="2">ATCC 50983 / TXsc</strain>
    </source>
</reference>